<dbReference type="AlphaFoldDB" id="B0T9C8"/>
<name>B0T9C8_CAUSK</name>
<feature type="transmembrane region" description="Helical" evidence="1">
    <location>
        <begin position="62"/>
        <end position="86"/>
    </location>
</feature>
<accession>B0T9C8</accession>
<reference evidence="2" key="1">
    <citation type="submission" date="2008-01" db="EMBL/GenBank/DDBJ databases">
        <title>Complete sequence of plasmid1 pCAUL01 of Caulobacter sp. K31.</title>
        <authorList>
            <consortium name="US DOE Joint Genome Institute"/>
            <person name="Copeland A."/>
            <person name="Lucas S."/>
            <person name="Lapidus A."/>
            <person name="Barry K."/>
            <person name="Glavina del Rio T."/>
            <person name="Dalin E."/>
            <person name="Tice H."/>
            <person name="Pitluck S."/>
            <person name="Bruce D."/>
            <person name="Goodwin L."/>
            <person name="Thompson L.S."/>
            <person name="Brettin T."/>
            <person name="Detter J.C."/>
            <person name="Han C."/>
            <person name="Schmutz J."/>
            <person name="Larimer F."/>
            <person name="Land M."/>
            <person name="Hauser L."/>
            <person name="Kyrpides N."/>
            <person name="Kim E."/>
            <person name="Stephens C."/>
            <person name="Richardson P."/>
        </authorList>
    </citation>
    <scope>NUCLEOTIDE SEQUENCE [LARGE SCALE GENOMIC DNA]</scope>
    <source>
        <strain evidence="2">K31</strain>
        <plasmid evidence="2">pCAUL01</plasmid>
    </source>
</reference>
<keyword evidence="1" id="KW-0812">Transmembrane</keyword>
<dbReference type="EMBL" id="CP000928">
    <property type="protein sequence ID" value="ABZ74303.1"/>
    <property type="molecule type" value="Genomic_DNA"/>
</dbReference>
<protein>
    <submittedName>
        <fullName evidence="2">Uncharacterized protein</fullName>
    </submittedName>
</protein>
<keyword evidence="1" id="KW-1133">Transmembrane helix</keyword>
<proteinExistence type="predicted"/>
<keyword evidence="1" id="KW-0472">Membrane</keyword>
<feature type="transmembrane region" description="Helical" evidence="1">
    <location>
        <begin position="27"/>
        <end position="56"/>
    </location>
</feature>
<dbReference type="HOGENOM" id="CLU_2218335_0_0_5"/>
<dbReference type="KEGG" id="cak:Caul_5183"/>
<gene>
    <name evidence="2" type="ordered locus">Caul_5183</name>
</gene>
<geneLocation type="plasmid" evidence="2">
    <name>pCAUL01</name>
</geneLocation>
<keyword evidence="2" id="KW-0614">Plasmid</keyword>
<organism evidence="2">
    <name type="scientific">Caulobacter sp. (strain K31)</name>
    <dbReference type="NCBI Taxonomy" id="366602"/>
    <lineage>
        <taxon>Bacteria</taxon>
        <taxon>Pseudomonadati</taxon>
        <taxon>Pseudomonadota</taxon>
        <taxon>Alphaproteobacteria</taxon>
        <taxon>Caulobacterales</taxon>
        <taxon>Caulobacteraceae</taxon>
        <taxon>Caulobacter</taxon>
    </lineage>
</organism>
<sequence>MSPADAQQLRQEQEAFELNRAHAARWFVLHLVMAYCSVVLVIAFAIGLGAVLTYIVLSPERFSGQVVAAAAFGLAADLLGAVFAVWKLVLGPGSMQLLQPISKGRR</sequence>
<evidence type="ECO:0000256" key="1">
    <source>
        <dbReference type="SAM" id="Phobius"/>
    </source>
</evidence>
<evidence type="ECO:0000313" key="2">
    <source>
        <dbReference type="EMBL" id="ABZ74303.1"/>
    </source>
</evidence>